<feature type="transmembrane region" description="Helical" evidence="6">
    <location>
        <begin position="290"/>
        <end position="314"/>
    </location>
</feature>
<name>A0A2A4X524_9GAMM</name>
<feature type="domain" description="ABC3 transporter permease C-terminal" evidence="7">
    <location>
        <begin position="691"/>
        <end position="804"/>
    </location>
</feature>
<evidence type="ECO:0000313" key="10">
    <source>
        <dbReference type="Proteomes" id="UP000218767"/>
    </source>
</evidence>
<proteinExistence type="predicted"/>
<dbReference type="PANTHER" id="PTHR30572:SF18">
    <property type="entry name" value="ABC-TYPE MACROLIDE FAMILY EXPORT SYSTEM PERMEASE COMPONENT 2"/>
    <property type="match status" value="1"/>
</dbReference>
<evidence type="ECO:0000256" key="4">
    <source>
        <dbReference type="ARBA" id="ARBA00022989"/>
    </source>
</evidence>
<dbReference type="InterPro" id="IPR025857">
    <property type="entry name" value="MacB_PCD"/>
</dbReference>
<comment type="subcellular location">
    <subcellularLocation>
        <location evidence="1">Cell membrane</location>
        <topology evidence="1">Multi-pass membrane protein</topology>
    </subcellularLocation>
</comment>
<feature type="transmembrane region" description="Helical" evidence="6">
    <location>
        <begin position="20"/>
        <end position="43"/>
    </location>
</feature>
<feature type="domain" description="MacB-like periplasmic core" evidence="8">
    <location>
        <begin position="21"/>
        <end position="203"/>
    </location>
</feature>
<feature type="transmembrane region" description="Helical" evidence="6">
    <location>
        <begin position="688"/>
        <end position="712"/>
    </location>
</feature>
<dbReference type="Pfam" id="PF12704">
    <property type="entry name" value="MacB_PCD"/>
    <property type="match status" value="2"/>
</dbReference>
<evidence type="ECO:0000256" key="5">
    <source>
        <dbReference type="ARBA" id="ARBA00023136"/>
    </source>
</evidence>
<dbReference type="PANTHER" id="PTHR30572">
    <property type="entry name" value="MEMBRANE COMPONENT OF TRANSPORTER-RELATED"/>
    <property type="match status" value="1"/>
</dbReference>
<dbReference type="PROSITE" id="PS51257">
    <property type="entry name" value="PROKAR_LIPOPROTEIN"/>
    <property type="match status" value="1"/>
</dbReference>
<evidence type="ECO:0000256" key="2">
    <source>
        <dbReference type="ARBA" id="ARBA00022475"/>
    </source>
</evidence>
<evidence type="ECO:0000259" key="8">
    <source>
        <dbReference type="Pfam" id="PF12704"/>
    </source>
</evidence>
<feature type="domain" description="MacB-like periplasmic core" evidence="8">
    <location>
        <begin position="527"/>
        <end position="625"/>
    </location>
</feature>
<evidence type="ECO:0000313" key="9">
    <source>
        <dbReference type="EMBL" id="PCI77135.1"/>
    </source>
</evidence>
<feature type="transmembrane region" description="Helical" evidence="6">
    <location>
        <begin position="774"/>
        <end position="800"/>
    </location>
</feature>
<gene>
    <name evidence="9" type="ORF">COB20_08720</name>
</gene>
<evidence type="ECO:0000256" key="3">
    <source>
        <dbReference type="ARBA" id="ARBA00022692"/>
    </source>
</evidence>
<evidence type="ECO:0008006" key="11">
    <source>
        <dbReference type="Google" id="ProtNLM"/>
    </source>
</evidence>
<evidence type="ECO:0000256" key="1">
    <source>
        <dbReference type="ARBA" id="ARBA00004651"/>
    </source>
</evidence>
<reference evidence="10" key="1">
    <citation type="submission" date="2017-08" db="EMBL/GenBank/DDBJ databases">
        <title>A dynamic microbial community with high functional redundancy inhabits the cold, oxic subseafloor aquifer.</title>
        <authorList>
            <person name="Tully B.J."/>
            <person name="Wheat C.G."/>
            <person name="Glazer B.T."/>
            <person name="Huber J.A."/>
        </authorList>
    </citation>
    <scope>NUCLEOTIDE SEQUENCE [LARGE SCALE GENOMIC DNA]</scope>
</reference>
<evidence type="ECO:0000259" key="7">
    <source>
        <dbReference type="Pfam" id="PF02687"/>
    </source>
</evidence>
<keyword evidence="5 6" id="KW-0472">Membrane</keyword>
<feature type="transmembrane region" description="Helical" evidence="6">
    <location>
        <begin position="343"/>
        <end position="368"/>
    </location>
</feature>
<comment type="caution">
    <text evidence="9">The sequence shown here is derived from an EMBL/GenBank/DDBJ whole genome shotgun (WGS) entry which is preliminary data.</text>
</comment>
<feature type="transmembrane region" description="Helical" evidence="6">
    <location>
        <begin position="431"/>
        <end position="452"/>
    </location>
</feature>
<sequence>MYKHYLKTIFRNVYRDKYYALINVSGLAVAIASCIIIGIYLAGEITYDRHFQQHKRIYRVASELNVDGNVNLFSKTSYALAPLLENMSADIEAFVRFSFPSNNAYKIFQHEDSSFTWDDVVFVDSNIFEVFSHEIVYGDPETALDQPNTIAISERFSRSVFGEENPVGESLRGGVSDYVVNLVFADLPSNTHLKYDVLISYQGQPSVRLNPTLTDRVRHDLWYGRTDFSYVLMAQQTGSKTFANTSEQFFNQTMSSYEASFSSTVRFFLEPLKDIHLKSQTQGDKARGSIFYVVALSAIAVFILAVASINYMILSTARFSRHAKSVAVHNLLGARRYQLVFQFLLESIVFSAIGLLVGLLLADIVLDYTSINFLFARDLSTSILSQPLPMTLLIVGTLVLGLIAGLYPAMTMSRLGRMSEIRVQGVFVRQALLFLQFLVSICVISSALLMFLQVKYLEEKPLGFEKERKIMLTVTGAENIERIPAFKNELEQNNNIMDVSSSIGGFGGTIGFGQAEVEGRDGSFETQSYNWYYIDEDYVDTMGITITEGRNFDPDNRNDVNNAVLVNETLVRKMAWDEPLGKGIRYDQGIINVIGVMQDFHFQGLQNEVEAIMFWLSPPVDFSNMSEKVRSLQSRNLLVSIAEENYSETLSFIEQSWKRHNTSQPYDYKLLGDYLDELYTSDLNQMKLVSIFAGLCIFVSCLGLIGLTAFVIEQKTKEIGIRKVLGAAVWQIMTMLFKNVLLLIVLAAIAASFLSYWLINQWLQGFHYHTDISVLVFLMATALIALVAFLTMVGASFGAAHKNPILALRSE</sequence>
<feature type="transmembrane region" description="Helical" evidence="6">
    <location>
        <begin position="740"/>
        <end position="759"/>
    </location>
</feature>
<protein>
    <recommendedName>
        <fullName evidence="11">ABC transporter permease</fullName>
    </recommendedName>
</protein>
<dbReference type="InterPro" id="IPR050250">
    <property type="entry name" value="Macrolide_Exporter_MacB"/>
</dbReference>
<accession>A0A2A4X524</accession>
<feature type="domain" description="ABC3 transporter permease C-terminal" evidence="7">
    <location>
        <begin position="298"/>
        <end position="414"/>
    </location>
</feature>
<feature type="transmembrane region" description="Helical" evidence="6">
    <location>
        <begin position="388"/>
        <end position="410"/>
    </location>
</feature>
<keyword evidence="3 6" id="KW-0812">Transmembrane</keyword>
<evidence type="ECO:0000256" key="6">
    <source>
        <dbReference type="SAM" id="Phobius"/>
    </source>
</evidence>
<dbReference type="AlphaFoldDB" id="A0A2A4X524"/>
<dbReference type="Pfam" id="PF02687">
    <property type="entry name" value="FtsX"/>
    <property type="match status" value="2"/>
</dbReference>
<dbReference type="GO" id="GO:0022857">
    <property type="term" value="F:transmembrane transporter activity"/>
    <property type="evidence" value="ECO:0007669"/>
    <property type="project" value="TreeGrafter"/>
</dbReference>
<organism evidence="9 10">
    <name type="scientific">SAR86 cluster bacterium</name>
    <dbReference type="NCBI Taxonomy" id="2030880"/>
    <lineage>
        <taxon>Bacteria</taxon>
        <taxon>Pseudomonadati</taxon>
        <taxon>Pseudomonadota</taxon>
        <taxon>Gammaproteobacteria</taxon>
        <taxon>SAR86 cluster</taxon>
    </lineage>
</organism>
<keyword evidence="4 6" id="KW-1133">Transmembrane helix</keyword>
<dbReference type="Proteomes" id="UP000218767">
    <property type="component" value="Unassembled WGS sequence"/>
</dbReference>
<dbReference type="InterPro" id="IPR003838">
    <property type="entry name" value="ABC3_permease_C"/>
</dbReference>
<dbReference type="GO" id="GO:0005886">
    <property type="term" value="C:plasma membrane"/>
    <property type="evidence" value="ECO:0007669"/>
    <property type="project" value="UniProtKB-SubCell"/>
</dbReference>
<keyword evidence="2" id="KW-1003">Cell membrane</keyword>
<dbReference type="EMBL" id="NVUL01000048">
    <property type="protein sequence ID" value="PCI77135.1"/>
    <property type="molecule type" value="Genomic_DNA"/>
</dbReference>